<comment type="subcellular location">
    <subcellularLocation>
        <location evidence="7">Nucleus</location>
        <location evidence="7">Nucleolus</location>
    </subcellularLocation>
</comment>
<dbReference type="GO" id="GO:0006364">
    <property type="term" value="P:rRNA processing"/>
    <property type="evidence" value="ECO:0007669"/>
    <property type="project" value="UniProtKB-KW"/>
</dbReference>
<proteinExistence type="inferred from homology"/>
<dbReference type="GO" id="GO:0003723">
    <property type="term" value="F:RNA binding"/>
    <property type="evidence" value="ECO:0007669"/>
    <property type="project" value="UniProtKB-KW"/>
</dbReference>
<comment type="subunit">
    <text evidence="7">Component of the small nucleolar ribonucleoprotein particles containing H/ACA-type snoRNAs (H/ACA snoRNPs).</text>
</comment>
<dbReference type="SUPFAM" id="SSF50447">
    <property type="entry name" value="Translation proteins"/>
    <property type="match status" value="1"/>
</dbReference>
<accession>A0AAD5KUI1</accession>
<keyword evidence="7" id="KW-0687">Ribonucleoprotein</keyword>
<keyword evidence="6 7" id="KW-0539">Nucleus</keyword>
<dbReference type="AlphaFoldDB" id="A0AAD5KUI1"/>
<organism evidence="9 10">
    <name type="scientific">Daphnia sinensis</name>
    <dbReference type="NCBI Taxonomy" id="1820382"/>
    <lineage>
        <taxon>Eukaryota</taxon>
        <taxon>Metazoa</taxon>
        <taxon>Ecdysozoa</taxon>
        <taxon>Arthropoda</taxon>
        <taxon>Crustacea</taxon>
        <taxon>Branchiopoda</taxon>
        <taxon>Diplostraca</taxon>
        <taxon>Cladocera</taxon>
        <taxon>Anomopoda</taxon>
        <taxon>Daphniidae</taxon>
        <taxon>Daphnia</taxon>
        <taxon>Daphnia similis group</taxon>
    </lineage>
</organism>
<comment type="function">
    <text evidence="7">Required for ribosome biogenesis. Part of a complex which catalyzes pseudouridylation of rRNA. This involves the isomerization of uridine such that the ribose is subsequently attached to C5, instead of the normal N1. Pseudouridine ("psi") residues may serve to stabilize the conformation of rRNAs.</text>
</comment>
<evidence type="ECO:0000313" key="9">
    <source>
        <dbReference type="EMBL" id="KAI9550043.1"/>
    </source>
</evidence>
<dbReference type="FunFam" id="2.40.10.230:FF:000002">
    <property type="entry name" value="H/ACA ribonucleoprotein complex non-core subunit NAF1"/>
    <property type="match status" value="1"/>
</dbReference>
<keyword evidence="10" id="KW-1185">Reference proteome</keyword>
<dbReference type="Pfam" id="PF04410">
    <property type="entry name" value="Gar1"/>
    <property type="match status" value="1"/>
</dbReference>
<dbReference type="PANTHER" id="PTHR31633:SF1">
    <property type="entry name" value="H_ACA RIBONUCLEOPROTEIN COMPLEX NON-CORE SUBUNIT NAF1"/>
    <property type="match status" value="1"/>
</dbReference>
<evidence type="ECO:0000256" key="5">
    <source>
        <dbReference type="ARBA" id="ARBA00022884"/>
    </source>
</evidence>
<dbReference type="Proteomes" id="UP000820818">
    <property type="component" value="Unassembled WGS sequence"/>
</dbReference>
<dbReference type="GO" id="GO:0000493">
    <property type="term" value="P:box H/ACA snoRNP assembly"/>
    <property type="evidence" value="ECO:0007669"/>
    <property type="project" value="InterPro"/>
</dbReference>
<dbReference type="GO" id="GO:0043489">
    <property type="term" value="P:RNA stabilization"/>
    <property type="evidence" value="ECO:0007669"/>
    <property type="project" value="UniProtKB-ARBA"/>
</dbReference>
<keyword evidence="2 7" id="KW-0690">Ribosome biogenesis</keyword>
<evidence type="ECO:0000256" key="4">
    <source>
        <dbReference type="ARBA" id="ARBA00022553"/>
    </source>
</evidence>
<keyword evidence="3 7" id="KW-0698">rRNA processing</keyword>
<keyword evidence="5 7" id="KW-0694">RNA-binding</keyword>
<gene>
    <name evidence="9" type="ORF">GHT06_007634</name>
</gene>
<dbReference type="InterPro" id="IPR040309">
    <property type="entry name" value="Naf1"/>
</dbReference>
<feature type="region of interest" description="Disordered" evidence="8">
    <location>
        <begin position="57"/>
        <end position="77"/>
    </location>
</feature>
<evidence type="ECO:0000256" key="2">
    <source>
        <dbReference type="ARBA" id="ARBA00022517"/>
    </source>
</evidence>
<comment type="similarity">
    <text evidence="7">Belongs to the GAR1 family.</text>
</comment>
<sequence>MIIILYVRQNTDAQDSSIIKDEDGVKPMAVDLPSVSESQISALPDSTQTSAVQFPPIYRDSCKNSDSESDSSSDESCITAPVKVDLDASVEEDENVGGAGNKGYGVNNCKSKMLEDLGIFDLAPLEDLKISVPEEECIPIGVVHKIIDSLVIVSAKKGFPAIDLDSALFLDHGKTFLGQVFDVFGQVSEPMYMVRFNSLQHIVELGIEVGMEVYFAPRTRHTAFVFVDALFKQKGSDASWENDQEPPEGCVDYSDDEQELRAKAAHRLVNVNLPNVKFTCK</sequence>
<reference evidence="9" key="1">
    <citation type="submission" date="2022-05" db="EMBL/GenBank/DDBJ databases">
        <title>A multi-omics perspective on studying reproductive biology in Daphnia sinensis.</title>
        <authorList>
            <person name="Jia J."/>
        </authorList>
    </citation>
    <scope>NUCLEOTIDE SEQUENCE</scope>
    <source>
        <strain evidence="9">WSL</strain>
    </source>
</reference>
<evidence type="ECO:0000256" key="3">
    <source>
        <dbReference type="ARBA" id="ARBA00022552"/>
    </source>
</evidence>
<dbReference type="InterPro" id="IPR009000">
    <property type="entry name" value="Transl_B-barrel_sf"/>
</dbReference>
<comment type="similarity">
    <text evidence="1">Belongs to the NAF1 family.</text>
</comment>
<evidence type="ECO:0000256" key="7">
    <source>
        <dbReference type="RuleBase" id="RU364004"/>
    </source>
</evidence>
<evidence type="ECO:0000256" key="8">
    <source>
        <dbReference type="SAM" id="MobiDB-lite"/>
    </source>
</evidence>
<name>A0AAD5KUI1_9CRUS</name>
<dbReference type="InterPro" id="IPR007504">
    <property type="entry name" value="H/ACA_rnp_Gar1/Naf1"/>
</dbReference>
<keyword evidence="4" id="KW-0597">Phosphoprotein</keyword>
<dbReference type="EMBL" id="WJBH02000193">
    <property type="protein sequence ID" value="KAI9550043.1"/>
    <property type="molecule type" value="Genomic_DNA"/>
</dbReference>
<comment type="caution">
    <text evidence="9">The sequence shown here is derived from an EMBL/GenBank/DDBJ whole genome shotgun (WGS) entry which is preliminary data.</text>
</comment>
<dbReference type="InterPro" id="IPR038664">
    <property type="entry name" value="Gar1/Naf1_Cbf5-bd_sf"/>
</dbReference>
<evidence type="ECO:0000313" key="10">
    <source>
        <dbReference type="Proteomes" id="UP000820818"/>
    </source>
</evidence>
<dbReference type="GO" id="GO:0005732">
    <property type="term" value="C:sno(s)RNA-containing ribonucleoprotein complex"/>
    <property type="evidence" value="ECO:0007669"/>
    <property type="project" value="InterPro"/>
</dbReference>
<evidence type="ECO:0000256" key="1">
    <source>
        <dbReference type="ARBA" id="ARBA00009801"/>
    </source>
</evidence>
<protein>
    <recommendedName>
        <fullName evidence="7">H/ACA ribonucleoprotein complex subunit</fullName>
    </recommendedName>
</protein>
<dbReference type="PANTHER" id="PTHR31633">
    <property type="entry name" value="H/ACA RIBONUCLEOPROTEIN COMPLEX NON-CORE SUBUNIT NAF1"/>
    <property type="match status" value="1"/>
</dbReference>
<dbReference type="Gene3D" id="2.40.10.230">
    <property type="entry name" value="Probable tRNA pseudouridine synthase domain"/>
    <property type="match status" value="1"/>
</dbReference>
<dbReference type="GO" id="GO:0001522">
    <property type="term" value="P:pseudouridine synthesis"/>
    <property type="evidence" value="ECO:0007669"/>
    <property type="project" value="InterPro"/>
</dbReference>
<evidence type="ECO:0000256" key="6">
    <source>
        <dbReference type="ARBA" id="ARBA00023242"/>
    </source>
</evidence>
<dbReference type="GO" id="GO:0005730">
    <property type="term" value="C:nucleolus"/>
    <property type="evidence" value="ECO:0007669"/>
    <property type="project" value="UniProtKB-SubCell"/>
</dbReference>